<sequence length="195" mass="21370">MDPQSLSATFAGISALAAIITSAIAAFSLIGSRRDSHDRTRPVITATLRKGPSMSHGVTYLVIENAGQSVARDVEIDFDPPLPEYETTSDGQPGIVAPILRKRYANPIPILAPGHRLKNIYSYIGVGHDGNVEKVPDQFTVHAKYTDDRNRKYNDSFPLDREVLGLETQSSPGGSNEPTKRQNKAIEAIAWELWD</sequence>
<protein>
    <submittedName>
        <fullName evidence="2">Uncharacterized protein</fullName>
    </submittedName>
</protein>
<reference evidence="3" key="1">
    <citation type="journal article" date="2019" name="Int. J. Syst. Evol. Microbiol.">
        <title>The Global Catalogue of Microorganisms (GCM) 10K type strain sequencing project: providing services to taxonomists for standard genome sequencing and annotation.</title>
        <authorList>
            <consortium name="The Broad Institute Genomics Platform"/>
            <consortium name="The Broad Institute Genome Sequencing Center for Infectious Disease"/>
            <person name="Wu L."/>
            <person name="Ma J."/>
        </authorList>
    </citation>
    <scope>NUCLEOTIDE SEQUENCE [LARGE SCALE GENOMIC DNA]</scope>
    <source>
        <strain evidence="3">CCUG 63369</strain>
    </source>
</reference>
<accession>A0ABW3BFC1</accession>
<evidence type="ECO:0000256" key="1">
    <source>
        <dbReference type="SAM" id="Phobius"/>
    </source>
</evidence>
<keyword evidence="3" id="KW-1185">Reference proteome</keyword>
<organism evidence="2 3">
    <name type="scientific">Streptomonospora algeriensis</name>
    <dbReference type="NCBI Taxonomy" id="995084"/>
    <lineage>
        <taxon>Bacteria</taxon>
        <taxon>Bacillati</taxon>
        <taxon>Actinomycetota</taxon>
        <taxon>Actinomycetes</taxon>
        <taxon>Streptosporangiales</taxon>
        <taxon>Nocardiopsidaceae</taxon>
        <taxon>Streptomonospora</taxon>
    </lineage>
</organism>
<feature type="transmembrane region" description="Helical" evidence="1">
    <location>
        <begin position="6"/>
        <end position="31"/>
    </location>
</feature>
<comment type="caution">
    <text evidence="2">The sequence shown here is derived from an EMBL/GenBank/DDBJ whole genome shotgun (WGS) entry which is preliminary data.</text>
</comment>
<keyword evidence="1" id="KW-1133">Transmembrane helix</keyword>
<gene>
    <name evidence="2" type="ORF">ACFQZU_10000</name>
</gene>
<proteinExistence type="predicted"/>
<evidence type="ECO:0000313" key="2">
    <source>
        <dbReference type="EMBL" id="MFD0801646.1"/>
    </source>
</evidence>
<keyword evidence="1" id="KW-0812">Transmembrane</keyword>
<name>A0ABW3BFC1_9ACTN</name>
<evidence type="ECO:0000313" key="3">
    <source>
        <dbReference type="Proteomes" id="UP001596956"/>
    </source>
</evidence>
<dbReference type="EMBL" id="JBHTHR010000266">
    <property type="protein sequence ID" value="MFD0801646.1"/>
    <property type="molecule type" value="Genomic_DNA"/>
</dbReference>
<keyword evidence="1" id="KW-0472">Membrane</keyword>
<dbReference type="Proteomes" id="UP001596956">
    <property type="component" value="Unassembled WGS sequence"/>
</dbReference>